<dbReference type="EMBL" id="JBEAAL010000001">
    <property type="protein sequence ID" value="MEQ1404115.1"/>
    <property type="molecule type" value="Genomic_DNA"/>
</dbReference>
<dbReference type="Pfam" id="PF21320">
    <property type="entry name" value="WHD_Rv2258c"/>
    <property type="match status" value="1"/>
</dbReference>
<protein>
    <submittedName>
        <fullName evidence="3">Class I SAM-dependent methyltransferase</fullName>
        <ecNumber evidence="3">2.1.-.-</ecNumber>
    </submittedName>
</protein>
<dbReference type="CDD" id="cd02440">
    <property type="entry name" value="AdoMet_MTases"/>
    <property type="match status" value="1"/>
</dbReference>
<dbReference type="Gene3D" id="1.10.10.10">
    <property type="entry name" value="Winged helix-like DNA-binding domain superfamily/Winged helix DNA-binding domain"/>
    <property type="match status" value="1"/>
</dbReference>
<dbReference type="GO" id="GO:0032259">
    <property type="term" value="P:methylation"/>
    <property type="evidence" value="ECO:0007669"/>
    <property type="project" value="UniProtKB-KW"/>
</dbReference>
<comment type="caution">
    <text evidence="3">The sequence shown here is derived from an EMBL/GenBank/DDBJ whole genome shotgun (WGS) entry which is preliminary data.</text>
</comment>
<name>A0ABV0LWY1_9HYPH</name>
<dbReference type="RefSeq" id="WP_348862304.1">
    <property type="nucleotide sequence ID" value="NZ_JBEAAL010000001.1"/>
</dbReference>
<organism evidence="3 4">
    <name type="scientific">Neorhizobium phenanthreniclasticum</name>
    <dbReference type="NCBI Taxonomy" id="3157917"/>
    <lineage>
        <taxon>Bacteria</taxon>
        <taxon>Pseudomonadati</taxon>
        <taxon>Pseudomonadota</taxon>
        <taxon>Alphaproteobacteria</taxon>
        <taxon>Hyphomicrobiales</taxon>
        <taxon>Rhizobiaceae</taxon>
        <taxon>Rhizobium/Agrobacterium group</taxon>
        <taxon>Neorhizobium</taxon>
    </lineage>
</organism>
<dbReference type="InterPro" id="IPR036390">
    <property type="entry name" value="WH_DNA-bd_sf"/>
</dbReference>
<dbReference type="SUPFAM" id="SSF53335">
    <property type="entry name" value="S-adenosyl-L-methionine-dependent methyltransferases"/>
    <property type="match status" value="1"/>
</dbReference>
<feature type="domain" description="Methyltransferase" evidence="1">
    <location>
        <begin position="172"/>
        <end position="289"/>
    </location>
</feature>
<dbReference type="SUPFAM" id="SSF46785">
    <property type="entry name" value="Winged helix' DNA-binding domain"/>
    <property type="match status" value="1"/>
</dbReference>
<evidence type="ECO:0000313" key="3">
    <source>
        <dbReference type="EMBL" id="MEQ1404115.1"/>
    </source>
</evidence>
<keyword evidence="3" id="KW-0808">Transferase</keyword>
<dbReference type="InterPro" id="IPR025714">
    <property type="entry name" value="Methyltranfer_dom"/>
</dbReference>
<dbReference type="InterPro" id="IPR048711">
    <property type="entry name" value="WHD_Rv2258c"/>
</dbReference>
<keyword evidence="3" id="KW-0489">Methyltransferase</keyword>
<evidence type="ECO:0000259" key="1">
    <source>
        <dbReference type="Pfam" id="PF13847"/>
    </source>
</evidence>
<accession>A0ABV0LWY1</accession>
<gene>
    <name evidence="3" type="ORF">ABK249_04140</name>
</gene>
<dbReference type="EC" id="2.1.-.-" evidence="3"/>
<evidence type="ECO:0000313" key="4">
    <source>
        <dbReference type="Proteomes" id="UP001496627"/>
    </source>
</evidence>
<dbReference type="PANTHER" id="PTHR45128">
    <property type="entry name" value="METHYLTRANSFERASE TYPE 11"/>
    <property type="match status" value="1"/>
</dbReference>
<reference evidence="3 4" key="1">
    <citation type="submission" date="2024-05" db="EMBL/GenBank/DDBJ databases">
        <title>Neorhizobium sp. Rsf11, a plant growth promoting and heavy metal resistant PAH-degrader.</title>
        <authorList>
            <person name="Golubev S.N."/>
            <person name="Muratova A.Y."/>
            <person name="Markelova M.I."/>
        </authorList>
    </citation>
    <scope>NUCLEOTIDE SEQUENCE [LARGE SCALE GENOMIC DNA]</scope>
    <source>
        <strain evidence="3 4">Rsf11</strain>
    </source>
</reference>
<dbReference type="InterPro" id="IPR029063">
    <property type="entry name" value="SAM-dependent_MTases_sf"/>
</dbReference>
<sequence length="356" mass="38964">MREPDMQKLDELVGRLVNDIGASMSGALVVLGDQIGIFKAMADGTPRSVADLAAKTKVRERYMQEWLSAQAAAGYVTFHEETDQFSLTPEQAMIFAEENSPAFFVGAFEVVQSVWMDEPRIAEAFRTGKGVGWHEHSTCLFRGTERFFRSGYNAHLVNEWIPSLDGVEEKLKKGANVADVGCGHGASTILMAQAFPASRFTGFDYHGPSVERATAAAKDAGVADRVTFRQSAAGEYPGHDYDLVAMFDCLHDMGDPVGAGRHVKDTLARDGTWMIVEPFAHDRLKDNLNPVGRVYYGASTMICTPASLSQEVGLGLGAQAGEMKLRKVALDAGFTHFRRAAETPFNMVFEVRTQTH</sequence>
<evidence type="ECO:0000259" key="2">
    <source>
        <dbReference type="Pfam" id="PF21320"/>
    </source>
</evidence>
<dbReference type="Pfam" id="PF13847">
    <property type="entry name" value="Methyltransf_31"/>
    <property type="match status" value="1"/>
</dbReference>
<dbReference type="InterPro" id="IPR036388">
    <property type="entry name" value="WH-like_DNA-bd_sf"/>
</dbReference>
<dbReference type="InterPro" id="IPR053173">
    <property type="entry name" value="SAM-binding_MTase"/>
</dbReference>
<dbReference type="GO" id="GO:0008168">
    <property type="term" value="F:methyltransferase activity"/>
    <property type="evidence" value="ECO:0007669"/>
    <property type="project" value="UniProtKB-KW"/>
</dbReference>
<keyword evidence="4" id="KW-1185">Reference proteome</keyword>
<dbReference type="Gene3D" id="3.40.50.150">
    <property type="entry name" value="Vaccinia Virus protein VP39"/>
    <property type="match status" value="1"/>
</dbReference>
<proteinExistence type="predicted"/>
<dbReference type="PANTHER" id="PTHR45128:SF2">
    <property type="entry name" value="METHYLTRANSFERASE DOMAIN-CONTAINING PROTEIN"/>
    <property type="match status" value="1"/>
</dbReference>
<dbReference type="Proteomes" id="UP001496627">
    <property type="component" value="Unassembled WGS sequence"/>
</dbReference>
<feature type="domain" description="S-adenosylmethionine-dependent methyltransferase Rv2258c-like winged HTH" evidence="2">
    <location>
        <begin position="27"/>
        <end position="94"/>
    </location>
</feature>